<name>A0ABZ1YZV6_9NOCA</name>
<gene>
    <name evidence="1" type="ORF">OG563_03375</name>
</gene>
<accession>A0ABZ1YZV6</accession>
<proteinExistence type="predicted"/>
<reference evidence="1" key="1">
    <citation type="submission" date="2022-10" db="EMBL/GenBank/DDBJ databases">
        <title>The complete genomes of actinobacterial strains from the NBC collection.</title>
        <authorList>
            <person name="Joergensen T.S."/>
            <person name="Alvarez Arevalo M."/>
            <person name="Sterndorff E.B."/>
            <person name="Faurdal D."/>
            <person name="Vuksanovic O."/>
            <person name="Mourched A.-S."/>
            <person name="Charusanti P."/>
            <person name="Shaw S."/>
            <person name="Blin K."/>
            <person name="Weber T."/>
        </authorList>
    </citation>
    <scope>NUCLEOTIDE SEQUENCE</scope>
    <source>
        <strain evidence="1">NBC_01482</strain>
    </source>
</reference>
<dbReference type="Proteomes" id="UP001432062">
    <property type="component" value="Chromosome"/>
</dbReference>
<dbReference type="RefSeq" id="WP_327100233.1">
    <property type="nucleotide sequence ID" value="NZ_CP109149.1"/>
</dbReference>
<dbReference type="EMBL" id="CP109441">
    <property type="protein sequence ID" value="WUV47299.1"/>
    <property type="molecule type" value="Genomic_DNA"/>
</dbReference>
<organism evidence="1 2">
    <name type="scientific">Nocardia vinacea</name>
    <dbReference type="NCBI Taxonomy" id="96468"/>
    <lineage>
        <taxon>Bacteria</taxon>
        <taxon>Bacillati</taxon>
        <taxon>Actinomycetota</taxon>
        <taxon>Actinomycetes</taxon>
        <taxon>Mycobacteriales</taxon>
        <taxon>Nocardiaceae</taxon>
        <taxon>Nocardia</taxon>
    </lineage>
</organism>
<evidence type="ECO:0000313" key="2">
    <source>
        <dbReference type="Proteomes" id="UP001432062"/>
    </source>
</evidence>
<protein>
    <submittedName>
        <fullName evidence="1">Uncharacterized protein</fullName>
    </submittedName>
</protein>
<evidence type="ECO:0000313" key="1">
    <source>
        <dbReference type="EMBL" id="WUV47299.1"/>
    </source>
</evidence>
<sequence>MDKNTGVTIGGDARLSRSAIGGHDATVTNTNGPRHAAAPTNLPELRDALTELLSVIGTATEGMGDRDDIVAAVEQARAEAERDRPNRHLLVGLLHAVARAVVGIGSLVGVVTALEAAATSILGG</sequence>
<keyword evidence="2" id="KW-1185">Reference proteome</keyword>